<evidence type="ECO:0000256" key="1">
    <source>
        <dbReference type="SAM" id="MobiDB-lite"/>
    </source>
</evidence>
<comment type="caution">
    <text evidence="2">The sequence shown here is derived from an EMBL/GenBank/DDBJ whole genome shotgun (WGS) entry which is preliminary data.</text>
</comment>
<organism evidence="2 3">
    <name type="scientific">Sulfuritortus calidifontis</name>
    <dbReference type="NCBI Taxonomy" id="1914471"/>
    <lineage>
        <taxon>Bacteria</taxon>
        <taxon>Pseudomonadati</taxon>
        <taxon>Pseudomonadota</taxon>
        <taxon>Betaproteobacteria</taxon>
        <taxon>Nitrosomonadales</taxon>
        <taxon>Thiobacillaceae</taxon>
        <taxon>Sulfuritortus</taxon>
    </lineage>
</organism>
<reference evidence="2 3" key="1">
    <citation type="submission" date="2019-03" db="EMBL/GenBank/DDBJ databases">
        <title>Genomic Encyclopedia of Type Strains, Phase IV (KMG-IV): sequencing the most valuable type-strain genomes for metagenomic binning, comparative biology and taxonomic classification.</title>
        <authorList>
            <person name="Goeker M."/>
        </authorList>
    </citation>
    <scope>NUCLEOTIDE SEQUENCE [LARGE SCALE GENOMIC DNA]</scope>
    <source>
        <strain evidence="2 3">DSM 103923</strain>
    </source>
</reference>
<keyword evidence="3" id="KW-1185">Reference proteome</keyword>
<feature type="region of interest" description="Disordered" evidence="1">
    <location>
        <begin position="54"/>
        <end position="73"/>
    </location>
</feature>
<dbReference type="AlphaFoldDB" id="A0A4R3JRV1"/>
<dbReference type="RefSeq" id="WP_207899572.1">
    <property type="nucleotide sequence ID" value="NZ_SLZY01000033.1"/>
</dbReference>
<feature type="non-terminal residue" evidence="2">
    <location>
        <position position="1"/>
    </location>
</feature>
<feature type="compositionally biased region" description="Polar residues" evidence="1">
    <location>
        <begin position="60"/>
        <end position="73"/>
    </location>
</feature>
<protein>
    <submittedName>
        <fullName evidence="2">Uncharacterized protein</fullName>
    </submittedName>
</protein>
<accession>A0A4R3JRV1</accession>
<proteinExistence type="predicted"/>
<name>A0A4R3JRV1_9PROT</name>
<gene>
    <name evidence="2" type="ORF">EDC61_1333</name>
</gene>
<evidence type="ECO:0000313" key="3">
    <source>
        <dbReference type="Proteomes" id="UP000295135"/>
    </source>
</evidence>
<dbReference type="EMBL" id="SLZY01000033">
    <property type="protein sequence ID" value="TCS68061.1"/>
    <property type="molecule type" value="Genomic_DNA"/>
</dbReference>
<dbReference type="Proteomes" id="UP000295135">
    <property type="component" value="Unassembled WGS sequence"/>
</dbReference>
<evidence type="ECO:0000313" key="2">
    <source>
        <dbReference type="EMBL" id="TCS68061.1"/>
    </source>
</evidence>
<sequence length="73" mass="7792">TAIGARVDRAWLGAQKPDVLVELASRVLEVNWDFFVQRVLPAINQAAERLARIVSGGTSGSPDSSAQDSTTQP</sequence>